<protein>
    <submittedName>
        <fullName evidence="1">Uncharacterized protein</fullName>
    </submittedName>
</protein>
<evidence type="ECO:0000313" key="2">
    <source>
        <dbReference type="Proteomes" id="UP000189674"/>
    </source>
</evidence>
<accession>A0A1U9NJR5</accession>
<organism evidence="1 2">
    <name type="scientific">Anaerohalosphaera lusitana</name>
    <dbReference type="NCBI Taxonomy" id="1936003"/>
    <lineage>
        <taxon>Bacteria</taxon>
        <taxon>Pseudomonadati</taxon>
        <taxon>Planctomycetota</taxon>
        <taxon>Phycisphaerae</taxon>
        <taxon>Sedimentisphaerales</taxon>
        <taxon>Anaerohalosphaeraceae</taxon>
        <taxon>Anaerohalosphaera</taxon>
    </lineage>
</organism>
<reference evidence="2" key="1">
    <citation type="submission" date="2017-02" db="EMBL/GenBank/DDBJ databases">
        <title>Comparative genomics and description of representatives of a novel lineage of planctomycetes thriving in anoxic sediments.</title>
        <authorList>
            <person name="Spring S."/>
            <person name="Bunk B."/>
            <person name="Sproer C."/>
        </authorList>
    </citation>
    <scope>NUCLEOTIDE SEQUENCE [LARGE SCALE GENOMIC DNA]</scope>
    <source>
        <strain evidence="2">ST-NAGAB-D1</strain>
    </source>
</reference>
<sequence length="128" mass="14719" precursor="true">MERIRFGKIWRVLVAVALLVVTVEAVSLAAEKAGINLWSWTSSSVHTGTKRDVLVCENIESATACRGEVIEMVWEAVVHDKEWRDRCSLEAKKDGEYMYVNRDFQGLNAKQMEEFHKAWKAVEQIVYE</sequence>
<gene>
    <name evidence="1" type="ORF">STSP2_00970</name>
</gene>
<name>A0A1U9NJR5_9BACT</name>
<dbReference type="STRING" id="1936003.STSP2_00970"/>
<evidence type="ECO:0000313" key="1">
    <source>
        <dbReference type="EMBL" id="AQT67820.1"/>
    </source>
</evidence>
<dbReference type="AlphaFoldDB" id="A0A1U9NJR5"/>
<proteinExistence type="predicted"/>
<keyword evidence="2" id="KW-1185">Reference proteome</keyword>
<dbReference type="RefSeq" id="WP_146660304.1">
    <property type="nucleotide sequence ID" value="NZ_CP019791.1"/>
</dbReference>
<dbReference type="EMBL" id="CP019791">
    <property type="protein sequence ID" value="AQT67820.1"/>
    <property type="molecule type" value="Genomic_DNA"/>
</dbReference>
<dbReference type="Proteomes" id="UP000189674">
    <property type="component" value="Chromosome"/>
</dbReference>
<dbReference type="KEGG" id="alus:STSP2_00970"/>